<dbReference type="Proteomes" id="UP000515152">
    <property type="component" value="Chromosome 24"/>
</dbReference>
<gene>
    <name evidence="7" type="primary">LOC105906199</name>
</gene>
<evidence type="ECO:0000256" key="2">
    <source>
        <dbReference type="ARBA" id="ARBA00022741"/>
    </source>
</evidence>
<keyword evidence="6" id="KW-1185">Reference proteome</keyword>
<dbReference type="InterPro" id="IPR027417">
    <property type="entry name" value="P-loop_NTPase"/>
</dbReference>
<dbReference type="InterPro" id="IPR045058">
    <property type="entry name" value="GIMA/IAN/Toc"/>
</dbReference>
<dbReference type="PANTHER" id="PTHR10903:SF188">
    <property type="entry name" value="GTPASE IMAP FAMILY MEMBER 2-LIKE-RELATED"/>
    <property type="match status" value="1"/>
</dbReference>
<dbReference type="RefSeq" id="XP_031417825.1">
    <property type="nucleotide sequence ID" value="XM_031561965.2"/>
</dbReference>
<dbReference type="FunFam" id="3.40.50.300:FF:000366">
    <property type="entry name" value="GTPase, IMAP family member 2"/>
    <property type="match status" value="1"/>
</dbReference>
<comment type="similarity">
    <text evidence="1">Belongs to the TRAFAC class TrmE-Era-EngA-EngB-Septin-like GTPase superfamily. AIG1/Toc34/Toc159-like paraseptin GTPase family. IAN subfamily.</text>
</comment>
<protein>
    <submittedName>
        <fullName evidence="7">GTPase IMAP family member 7-like</fullName>
    </submittedName>
</protein>
<feature type="compositionally biased region" description="Basic and acidic residues" evidence="4">
    <location>
        <begin position="345"/>
        <end position="357"/>
    </location>
</feature>
<dbReference type="AlphaFoldDB" id="A0A6P8F1C6"/>
<feature type="region of interest" description="Disordered" evidence="4">
    <location>
        <begin position="308"/>
        <end position="357"/>
    </location>
</feature>
<keyword evidence="2" id="KW-0547">Nucleotide-binding</keyword>
<evidence type="ECO:0000256" key="4">
    <source>
        <dbReference type="SAM" id="MobiDB-lite"/>
    </source>
</evidence>
<evidence type="ECO:0000256" key="1">
    <source>
        <dbReference type="ARBA" id="ARBA00008535"/>
    </source>
</evidence>
<dbReference type="GeneID" id="105906199"/>
<dbReference type="GO" id="GO:0005525">
    <property type="term" value="F:GTP binding"/>
    <property type="evidence" value="ECO:0007669"/>
    <property type="project" value="UniProtKB-KW"/>
</dbReference>
<feature type="domain" description="AIG1-type G" evidence="5">
    <location>
        <begin position="68"/>
        <end position="266"/>
    </location>
</feature>
<keyword evidence="3" id="KW-0342">GTP-binding</keyword>
<dbReference type="SUPFAM" id="SSF52540">
    <property type="entry name" value="P-loop containing nucleoside triphosphate hydrolases"/>
    <property type="match status" value="1"/>
</dbReference>
<evidence type="ECO:0000259" key="5">
    <source>
        <dbReference type="PROSITE" id="PS51720"/>
    </source>
</evidence>
<dbReference type="CDD" id="cd01852">
    <property type="entry name" value="AIG1"/>
    <property type="match status" value="1"/>
</dbReference>
<evidence type="ECO:0000313" key="7">
    <source>
        <dbReference type="RefSeq" id="XP_031417825.1"/>
    </source>
</evidence>
<organism evidence="6 7">
    <name type="scientific">Clupea harengus</name>
    <name type="common">Atlantic herring</name>
    <dbReference type="NCBI Taxonomy" id="7950"/>
    <lineage>
        <taxon>Eukaryota</taxon>
        <taxon>Metazoa</taxon>
        <taxon>Chordata</taxon>
        <taxon>Craniata</taxon>
        <taxon>Vertebrata</taxon>
        <taxon>Euteleostomi</taxon>
        <taxon>Actinopterygii</taxon>
        <taxon>Neopterygii</taxon>
        <taxon>Teleostei</taxon>
        <taxon>Clupei</taxon>
        <taxon>Clupeiformes</taxon>
        <taxon>Clupeoidei</taxon>
        <taxon>Clupeidae</taxon>
        <taxon>Clupea</taxon>
    </lineage>
</organism>
<dbReference type="PANTHER" id="PTHR10903">
    <property type="entry name" value="GTPASE, IMAP FAMILY MEMBER-RELATED"/>
    <property type="match status" value="1"/>
</dbReference>
<feature type="compositionally biased region" description="Low complexity" evidence="4">
    <location>
        <begin position="36"/>
        <end position="50"/>
    </location>
</feature>
<dbReference type="Gene3D" id="3.40.50.300">
    <property type="entry name" value="P-loop containing nucleotide triphosphate hydrolases"/>
    <property type="match status" value="1"/>
</dbReference>
<dbReference type="Pfam" id="PF04548">
    <property type="entry name" value="AIG1"/>
    <property type="match status" value="1"/>
</dbReference>
<feature type="region of interest" description="Disordered" evidence="4">
    <location>
        <begin position="1"/>
        <end position="67"/>
    </location>
</feature>
<dbReference type="InterPro" id="IPR006703">
    <property type="entry name" value="G_AIG1"/>
</dbReference>
<reference evidence="7" key="1">
    <citation type="submission" date="2025-08" db="UniProtKB">
        <authorList>
            <consortium name="RefSeq"/>
        </authorList>
    </citation>
    <scope>IDENTIFICATION</scope>
</reference>
<dbReference type="KEGG" id="char:105906199"/>
<name>A0A6P8F1C6_CLUHA</name>
<feature type="compositionally biased region" description="Basic and acidic residues" evidence="4">
    <location>
        <begin position="319"/>
        <end position="338"/>
    </location>
</feature>
<dbReference type="OrthoDB" id="8954335at2759"/>
<dbReference type="PROSITE" id="PS51720">
    <property type="entry name" value="G_AIG1"/>
    <property type="match status" value="1"/>
</dbReference>
<proteinExistence type="inferred from homology"/>
<accession>A0A6P8F1C6</accession>
<sequence>MLEMSAGEFVNPNSTRSDCEENNHTESNKSSGGMESPDSSDGSNSDGRPNMSDTDCMEDSTGSPSNAGSLLRIVLLGKRGEGKSASGNTILGIKKFVEDASPDSVTRECKKYKAKVSGREVDVVDTPGLFNSLFTKEQMEKEMEKFVSLTVPGPHVFLLVIRLGVRFTEEERNNMKWIQETFSKLALKYSMVLFTGGDSIDIPVDDYIEKSPELKQLIGECGDRYHVFDNKKRDRTQVTLLLAKIDKMVAANGGQHYTNHMYKEAQRKIEEEKERKRMEAERKIEEEGQRERERKILELEWKGECERKMMAKRQKAANKRKEEQRKREMALKEKRDNQEENSPEEDMKGIEEEGRQRVEKKLLMLSSLFGKFLT</sequence>
<feature type="compositionally biased region" description="Basic and acidic residues" evidence="4">
    <location>
        <begin position="17"/>
        <end position="27"/>
    </location>
</feature>
<evidence type="ECO:0000256" key="3">
    <source>
        <dbReference type="ARBA" id="ARBA00023134"/>
    </source>
</evidence>
<evidence type="ECO:0000313" key="6">
    <source>
        <dbReference type="Proteomes" id="UP000515152"/>
    </source>
</evidence>